<evidence type="ECO:0000256" key="5">
    <source>
        <dbReference type="ARBA" id="ARBA00023242"/>
    </source>
</evidence>
<dbReference type="SMART" id="SM00432">
    <property type="entry name" value="MADS"/>
    <property type="match status" value="1"/>
</dbReference>
<evidence type="ECO:0000313" key="7">
    <source>
        <dbReference type="EMBL" id="PQQ10130.1"/>
    </source>
</evidence>
<dbReference type="SUPFAM" id="SSF55455">
    <property type="entry name" value="SRF-like"/>
    <property type="match status" value="1"/>
</dbReference>
<accession>A0A314YUF0</accession>
<dbReference type="GO" id="GO:0005634">
    <property type="term" value="C:nucleus"/>
    <property type="evidence" value="ECO:0007669"/>
    <property type="project" value="UniProtKB-SubCell"/>
</dbReference>
<keyword evidence="2" id="KW-0805">Transcription regulation</keyword>
<sequence length="168" mass="19024">MPNMGRKKTQMELIETESARHATFSKRRSGLFKKASEVCTMCAVEVAIIIFSIGGKAFSFGHPNVHSVFNRLRCSQNPDASTSSNEAAGQDPILHDLNKTHSDLIEDVGLVKKLGKKMRRAIMEKPKPDWFYAPRESLSMEVLYEMKEALEDVQENVRRDKERLLAQA</sequence>
<keyword evidence="4" id="KW-0804">Transcription</keyword>
<dbReference type="PANTHER" id="PTHR11945">
    <property type="entry name" value="MADS BOX PROTEIN"/>
    <property type="match status" value="1"/>
</dbReference>
<proteinExistence type="predicted"/>
<feature type="domain" description="MADS-box" evidence="6">
    <location>
        <begin position="4"/>
        <end position="64"/>
    </location>
</feature>
<dbReference type="PRINTS" id="PR00404">
    <property type="entry name" value="MADSDOMAIN"/>
</dbReference>
<dbReference type="EMBL" id="PJQY01000543">
    <property type="protein sequence ID" value="PQQ10130.1"/>
    <property type="molecule type" value="Genomic_DNA"/>
</dbReference>
<dbReference type="Proteomes" id="UP000250321">
    <property type="component" value="Unassembled WGS sequence"/>
</dbReference>
<dbReference type="CDD" id="cd00120">
    <property type="entry name" value="MADS"/>
    <property type="match status" value="1"/>
</dbReference>
<keyword evidence="3" id="KW-0238">DNA-binding</keyword>
<keyword evidence="5" id="KW-0539">Nucleus</keyword>
<protein>
    <submittedName>
        <fullName evidence="7">Agamous-like MADS-box protein AGL61</fullName>
    </submittedName>
</protein>
<evidence type="ECO:0000256" key="4">
    <source>
        <dbReference type="ARBA" id="ARBA00023163"/>
    </source>
</evidence>
<evidence type="ECO:0000256" key="1">
    <source>
        <dbReference type="ARBA" id="ARBA00004123"/>
    </source>
</evidence>
<gene>
    <name evidence="7" type="ORF">Pyn_31414</name>
</gene>
<name>A0A314YUF0_PRUYE</name>
<dbReference type="GO" id="GO:0046983">
    <property type="term" value="F:protein dimerization activity"/>
    <property type="evidence" value="ECO:0007669"/>
    <property type="project" value="InterPro"/>
</dbReference>
<dbReference type="PANTHER" id="PTHR11945:SF776">
    <property type="entry name" value="AGAMOUS-LIKE 50-RELATED"/>
    <property type="match status" value="1"/>
</dbReference>
<reference evidence="7 8" key="1">
    <citation type="submission" date="2018-02" db="EMBL/GenBank/DDBJ databases">
        <title>Draft genome of wild Prunus yedoensis var. nudiflora.</title>
        <authorList>
            <person name="Baek S."/>
            <person name="Kim J.-H."/>
            <person name="Choi K."/>
            <person name="Kim G.-B."/>
            <person name="Cho A."/>
            <person name="Jang H."/>
            <person name="Shin C.-H."/>
            <person name="Yu H.-J."/>
            <person name="Mun J.-H."/>
        </authorList>
    </citation>
    <scope>NUCLEOTIDE SEQUENCE [LARGE SCALE GENOMIC DNA]</scope>
    <source>
        <strain evidence="8">cv. Jeju island</strain>
        <tissue evidence="7">Leaf</tissue>
    </source>
</reference>
<evidence type="ECO:0000313" key="8">
    <source>
        <dbReference type="Proteomes" id="UP000250321"/>
    </source>
</evidence>
<dbReference type="Pfam" id="PF00319">
    <property type="entry name" value="SRF-TF"/>
    <property type="match status" value="1"/>
</dbReference>
<dbReference type="STRING" id="2094558.A0A314YUF0"/>
<comment type="caution">
    <text evidence="7">The sequence shown here is derived from an EMBL/GenBank/DDBJ whole genome shotgun (WGS) entry which is preliminary data.</text>
</comment>
<keyword evidence="8" id="KW-1185">Reference proteome</keyword>
<organism evidence="7 8">
    <name type="scientific">Prunus yedoensis var. nudiflora</name>
    <dbReference type="NCBI Taxonomy" id="2094558"/>
    <lineage>
        <taxon>Eukaryota</taxon>
        <taxon>Viridiplantae</taxon>
        <taxon>Streptophyta</taxon>
        <taxon>Embryophyta</taxon>
        <taxon>Tracheophyta</taxon>
        <taxon>Spermatophyta</taxon>
        <taxon>Magnoliopsida</taxon>
        <taxon>eudicotyledons</taxon>
        <taxon>Gunneridae</taxon>
        <taxon>Pentapetalae</taxon>
        <taxon>rosids</taxon>
        <taxon>fabids</taxon>
        <taxon>Rosales</taxon>
        <taxon>Rosaceae</taxon>
        <taxon>Amygdaloideae</taxon>
        <taxon>Amygdaleae</taxon>
        <taxon>Prunus</taxon>
    </lineage>
</organism>
<comment type="subcellular location">
    <subcellularLocation>
        <location evidence="1">Nucleus</location>
    </subcellularLocation>
</comment>
<dbReference type="GO" id="GO:0000978">
    <property type="term" value="F:RNA polymerase II cis-regulatory region sequence-specific DNA binding"/>
    <property type="evidence" value="ECO:0007669"/>
    <property type="project" value="TreeGrafter"/>
</dbReference>
<dbReference type="PROSITE" id="PS50066">
    <property type="entry name" value="MADS_BOX_2"/>
    <property type="match status" value="1"/>
</dbReference>
<dbReference type="InterPro" id="IPR036879">
    <property type="entry name" value="TF_MADSbox_sf"/>
</dbReference>
<dbReference type="InterPro" id="IPR002100">
    <property type="entry name" value="TF_MADSbox"/>
</dbReference>
<evidence type="ECO:0000256" key="3">
    <source>
        <dbReference type="ARBA" id="ARBA00023125"/>
    </source>
</evidence>
<evidence type="ECO:0000259" key="6">
    <source>
        <dbReference type="PROSITE" id="PS50066"/>
    </source>
</evidence>
<evidence type="ECO:0000256" key="2">
    <source>
        <dbReference type="ARBA" id="ARBA00023015"/>
    </source>
</evidence>
<dbReference type="OrthoDB" id="2284405at2759"/>
<dbReference type="AlphaFoldDB" id="A0A314YUF0"/>
<dbReference type="Gene3D" id="3.40.1810.10">
    <property type="entry name" value="Transcription factor, MADS-box"/>
    <property type="match status" value="1"/>
</dbReference>
<dbReference type="FunFam" id="3.40.1810.10:FF:000006">
    <property type="entry name" value="Agamous-like MADS-box protein AGL62"/>
    <property type="match status" value="1"/>
</dbReference>
<dbReference type="GO" id="GO:0000981">
    <property type="term" value="F:DNA-binding transcription factor activity, RNA polymerase II-specific"/>
    <property type="evidence" value="ECO:0007669"/>
    <property type="project" value="TreeGrafter"/>
</dbReference>